<name>K3WI31_GLOUD</name>
<feature type="compositionally biased region" description="Basic and acidic residues" evidence="1">
    <location>
        <begin position="28"/>
        <end position="40"/>
    </location>
</feature>
<dbReference type="AlphaFoldDB" id="K3WI31"/>
<dbReference type="EnsemblProtists" id="PYU1_T004623">
    <property type="protein sequence ID" value="PYU1_T004623"/>
    <property type="gene ID" value="PYU1_G004612"/>
</dbReference>
<evidence type="ECO:0000256" key="1">
    <source>
        <dbReference type="SAM" id="MobiDB-lite"/>
    </source>
</evidence>
<reference evidence="3" key="2">
    <citation type="submission" date="2010-04" db="EMBL/GenBank/DDBJ databases">
        <authorList>
            <person name="Buell R."/>
            <person name="Hamilton J."/>
            <person name="Hostetler J."/>
        </authorList>
    </citation>
    <scope>NUCLEOTIDE SEQUENCE [LARGE SCALE GENOMIC DNA]</scope>
    <source>
        <strain evidence="3">DAOM:BR144</strain>
    </source>
</reference>
<reference evidence="3" key="1">
    <citation type="journal article" date="2010" name="Genome Biol.">
        <title>Genome sequence of the necrotrophic plant pathogen Pythium ultimum reveals original pathogenicity mechanisms and effector repertoire.</title>
        <authorList>
            <person name="Levesque C.A."/>
            <person name="Brouwer H."/>
            <person name="Cano L."/>
            <person name="Hamilton J.P."/>
            <person name="Holt C."/>
            <person name="Huitema E."/>
            <person name="Raffaele S."/>
            <person name="Robideau G.P."/>
            <person name="Thines M."/>
            <person name="Win J."/>
            <person name="Zerillo M.M."/>
            <person name="Beakes G.W."/>
            <person name="Boore J.L."/>
            <person name="Busam D."/>
            <person name="Dumas B."/>
            <person name="Ferriera S."/>
            <person name="Fuerstenberg S.I."/>
            <person name="Gachon C.M."/>
            <person name="Gaulin E."/>
            <person name="Govers F."/>
            <person name="Grenville-Briggs L."/>
            <person name="Horner N."/>
            <person name="Hostetler J."/>
            <person name="Jiang R.H."/>
            <person name="Johnson J."/>
            <person name="Krajaejun T."/>
            <person name="Lin H."/>
            <person name="Meijer H.J."/>
            <person name="Moore B."/>
            <person name="Morris P."/>
            <person name="Phuntmart V."/>
            <person name="Puiu D."/>
            <person name="Shetty J."/>
            <person name="Stajich J.E."/>
            <person name="Tripathy S."/>
            <person name="Wawra S."/>
            <person name="van West P."/>
            <person name="Whitty B.R."/>
            <person name="Coutinho P.M."/>
            <person name="Henrissat B."/>
            <person name="Martin F."/>
            <person name="Thomas P.D."/>
            <person name="Tyler B.M."/>
            <person name="De Vries R.P."/>
            <person name="Kamoun S."/>
            <person name="Yandell M."/>
            <person name="Tisserat N."/>
            <person name="Buell C.R."/>
        </authorList>
    </citation>
    <scope>NUCLEOTIDE SEQUENCE</scope>
    <source>
        <strain evidence="3">DAOM:BR144</strain>
    </source>
</reference>
<dbReference type="InParanoid" id="K3WI31"/>
<evidence type="ECO:0000313" key="3">
    <source>
        <dbReference type="Proteomes" id="UP000019132"/>
    </source>
</evidence>
<dbReference type="EMBL" id="GL376631">
    <property type="status" value="NOT_ANNOTATED_CDS"/>
    <property type="molecule type" value="Genomic_DNA"/>
</dbReference>
<dbReference type="eggNOG" id="ENOG502QSIU">
    <property type="taxonomic scope" value="Eukaryota"/>
</dbReference>
<proteinExistence type="predicted"/>
<dbReference type="VEuPathDB" id="FungiDB:PYU1_G004612"/>
<feature type="compositionally biased region" description="Basic residues" evidence="1">
    <location>
        <begin position="41"/>
        <end position="51"/>
    </location>
</feature>
<dbReference type="HOGENOM" id="CLU_2563498_0_0_1"/>
<dbReference type="Proteomes" id="UP000019132">
    <property type="component" value="Unassembled WGS sequence"/>
</dbReference>
<feature type="compositionally biased region" description="Low complexity" evidence="1">
    <location>
        <begin position="72"/>
        <end position="82"/>
    </location>
</feature>
<evidence type="ECO:0000313" key="2">
    <source>
        <dbReference type="EnsemblProtists" id="PYU1_T004623"/>
    </source>
</evidence>
<dbReference type="STRING" id="431595.K3WI31"/>
<accession>K3WI31</accession>
<organism evidence="2 3">
    <name type="scientific">Globisporangium ultimum (strain ATCC 200006 / CBS 805.95 / DAOM BR144)</name>
    <name type="common">Pythium ultimum</name>
    <dbReference type="NCBI Taxonomy" id="431595"/>
    <lineage>
        <taxon>Eukaryota</taxon>
        <taxon>Sar</taxon>
        <taxon>Stramenopiles</taxon>
        <taxon>Oomycota</taxon>
        <taxon>Peronosporomycetes</taxon>
        <taxon>Pythiales</taxon>
        <taxon>Pythiaceae</taxon>
        <taxon>Globisporangium</taxon>
    </lineage>
</organism>
<keyword evidence="3" id="KW-1185">Reference proteome</keyword>
<feature type="region of interest" description="Disordered" evidence="1">
    <location>
        <begin position="1"/>
        <end position="82"/>
    </location>
</feature>
<sequence>MGQEPLQINPPNLEDYSSEDEDSGDNEDNMHPLTRDELKVRTLKGLRRLNHGSHGAAAKDVKRATNGATFQVSSSVSKGGKK</sequence>
<feature type="compositionally biased region" description="Acidic residues" evidence="1">
    <location>
        <begin position="16"/>
        <end position="27"/>
    </location>
</feature>
<protein>
    <submittedName>
        <fullName evidence="2">Uncharacterized protein</fullName>
    </submittedName>
</protein>
<reference evidence="2" key="3">
    <citation type="submission" date="2015-02" db="UniProtKB">
        <authorList>
            <consortium name="EnsemblProtists"/>
        </authorList>
    </citation>
    <scope>IDENTIFICATION</scope>
    <source>
        <strain evidence="2">DAOM BR144</strain>
    </source>
</reference>